<feature type="repeat" description="TPR" evidence="1">
    <location>
        <begin position="105"/>
        <end position="138"/>
    </location>
</feature>
<dbReference type="PROSITE" id="PS50293">
    <property type="entry name" value="TPR_REGION"/>
    <property type="match status" value="1"/>
</dbReference>
<keyword evidence="1" id="KW-0802">TPR repeat</keyword>
<dbReference type="InterPro" id="IPR019734">
    <property type="entry name" value="TPR_rpt"/>
</dbReference>
<evidence type="ECO:0000313" key="2">
    <source>
        <dbReference type="EMBL" id="OGG46437.1"/>
    </source>
</evidence>
<dbReference type="AlphaFoldDB" id="A0A1F6CBS5"/>
<reference evidence="2 3" key="1">
    <citation type="journal article" date="2016" name="Nat. Commun.">
        <title>Thousands of microbial genomes shed light on interconnected biogeochemical processes in an aquifer system.</title>
        <authorList>
            <person name="Anantharaman K."/>
            <person name="Brown C.T."/>
            <person name="Hug L.A."/>
            <person name="Sharon I."/>
            <person name="Castelle C.J."/>
            <person name="Probst A.J."/>
            <person name="Thomas B.C."/>
            <person name="Singh A."/>
            <person name="Wilkins M.J."/>
            <person name="Karaoz U."/>
            <person name="Brodie E.L."/>
            <person name="Williams K.H."/>
            <person name="Hubbard S.S."/>
            <person name="Banfield J.F."/>
        </authorList>
    </citation>
    <scope>NUCLEOTIDE SEQUENCE [LARGE SCALE GENOMIC DNA]</scope>
    <source>
        <strain evidence="3">RIFCSPLOWO2_12_FULL_64_10</strain>
    </source>
</reference>
<organism evidence="2 3">
    <name type="scientific">Handelsmanbacteria sp. (strain RIFCSPLOWO2_12_FULL_64_10)</name>
    <dbReference type="NCBI Taxonomy" id="1817868"/>
    <lineage>
        <taxon>Bacteria</taxon>
        <taxon>Candidatus Handelsmaniibacteriota</taxon>
    </lineage>
</organism>
<comment type="caution">
    <text evidence="2">The sequence shown here is derived from an EMBL/GenBank/DDBJ whole genome shotgun (WGS) entry which is preliminary data.</text>
</comment>
<dbReference type="SMART" id="SM00028">
    <property type="entry name" value="TPR"/>
    <property type="match status" value="1"/>
</dbReference>
<accession>A0A1F6CBS5</accession>
<dbReference type="Gene3D" id="1.25.40.10">
    <property type="entry name" value="Tetratricopeptide repeat domain"/>
    <property type="match status" value="1"/>
</dbReference>
<dbReference type="PROSITE" id="PS50005">
    <property type="entry name" value="TPR"/>
    <property type="match status" value="1"/>
</dbReference>
<dbReference type="EMBL" id="MFKF01000316">
    <property type="protein sequence ID" value="OGG46437.1"/>
    <property type="molecule type" value="Genomic_DNA"/>
</dbReference>
<dbReference type="InterPro" id="IPR011990">
    <property type="entry name" value="TPR-like_helical_dom_sf"/>
</dbReference>
<name>A0A1F6CBS5_HANXR</name>
<evidence type="ECO:0000256" key="1">
    <source>
        <dbReference type="PROSITE-ProRule" id="PRU00339"/>
    </source>
</evidence>
<dbReference type="Pfam" id="PF13428">
    <property type="entry name" value="TPR_14"/>
    <property type="match status" value="1"/>
</dbReference>
<sequence>MVIAQDAQGAGVARPWVEKAEATYRALLDQHNVIGKAYSLKFVPVGILVDEEGRLARAVGGVNIDDEAFRRELTGWVTTGTIPRAWVEADRRSTPRALTPDEAEADARFQLAVVLLEQGKREEAIAELKRAFRLDPENWLIRKQLWAVEHPEAFYSGPVDFDWQKRQRQEEDAEMRQK</sequence>
<gene>
    <name evidence="2" type="ORF">A3F84_15350</name>
</gene>
<dbReference type="SUPFAM" id="SSF48452">
    <property type="entry name" value="TPR-like"/>
    <property type="match status" value="1"/>
</dbReference>
<proteinExistence type="predicted"/>
<dbReference type="Proteomes" id="UP000178606">
    <property type="component" value="Unassembled WGS sequence"/>
</dbReference>
<evidence type="ECO:0000313" key="3">
    <source>
        <dbReference type="Proteomes" id="UP000178606"/>
    </source>
</evidence>
<protein>
    <submittedName>
        <fullName evidence="2">Uncharacterized protein</fullName>
    </submittedName>
</protein>